<comment type="caution">
    <text evidence="2">The sequence shown here is derived from an EMBL/GenBank/DDBJ whole genome shotgun (WGS) entry which is preliminary data.</text>
</comment>
<accession>A0A316TR12</accession>
<evidence type="ECO:0000313" key="2">
    <source>
        <dbReference type="EMBL" id="PWN07053.1"/>
    </source>
</evidence>
<dbReference type="InterPro" id="IPR010293">
    <property type="entry name" value="Sbt_1"/>
</dbReference>
<dbReference type="AlphaFoldDB" id="A0A316TR12"/>
<feature type="transmembrane region" description="Helical" evidence="1">
    <location>
        <begin position="66"/>
        <end position="88"/>
    </location>
</feature>
<feature type="transmembrane region" description="Helical" evidence="1">
    <location>
        <begin position="164"/>
        <end position="186"/>
    </location>
</feature>
<feature type="transmembrane region" description="Helical" evidence="1">
    <location>
        <begin position="132"/>
        <end position="152"/>
    </location>
</feature>
<protein>
    <submittedName>
        <fullName evidence="2">Sodium-dependent bicarbonate transport family permease</fullName>
    </submittedName>
</protein>
<dbReference type="PANTHER" id="PTHR40400:SF1">
    <property type="entry name" value="SLR1512 PROTEIN"/>
    <property type="match status" value="1"/>
</dbReference>
<feature type="transmembrane region" description="Helical" evidence="1">
    <location>
        <begin position="262"/>
        <end position="284"/>
    </location>
</feature>
<keyword evidence="1" id="KW-0472">Membrane</keyword>
<dbReference type="PANTHER" id="PTHR40400">
    <property type="entry name" value="SLR1512 PROTEIN"/>
    <property type="match status" value="1"/>
</dbReference>
<feature type="transmembrane region" description="Helical" evidence="1">
    <location>
        <begin position="231"/>
        <end position="250"/>
    </location>
</feature>
<evidence type="ECO:0000256" key="1">
    <source>
        <dbReference type="SAM" id="Phobius"/>
    </source>
</evidence>
<feature type="transmembrane region" description="Helical" evidence="1">
    <location>
        <begin position="291"/>
        <end position="315"/>
    </location>
</feature>
<organism evidence="2 3">
    <name type="scientific">Rhodohalobacter mucosus</name>
    <dbReference type="NCBI Taxonomy" id="2079485"/>
    <lineage>
        <taxon>Bacteria</taxon>
        <taxon>Pseudomonadati</taxon>
        <taxon>Balneolota</taxon>
        <taxon>Balneolia</taxon>
        <taxon>Balneolales</taxon>
        <taxon>Balneolaceae</taxon>
        <taxon>Rhodohalobacter</taxon>
    </lineage>
</organism>
<name>A0A316TR12_9BACT</name>
<dbReference type="EMBL" id="QGGB01000005">
    <property type="protein sequence ID" value="PWN07053.1"/>
    <property type="molecule type" value="Genomic_DNA"/>
</dbReference>
<dbReference type="Pfam" id="PF05982">
    <property type="entry name" value="Sbt_1"/>
    <property type="match status" value="1"/>
</dbReference>
<reference evidence="2 3" key="1">
    <citation type="submission" date="2018-05" db="EMBL/GenBank/DDBJ databases">
        <title>Rhodohalobacter halophilus gen. nov., sp. nov., a moderately halophilic member of the family Balneolaceae.</title>
        <authorList>
            <person name="Liu Z.-W."/>
        </authorList>
    </citation>
    <scope>NUCLEOTIDE SEQUENCE [LARGE SCALE GENOMIC DNA]</scope>
    <source>
        <strain evidence="2 3">8A47</strain>
    </source>
</reference>
<feature type="transmembrane region" description="Helical" evidence="1">
    <location>
        <begin position="37"/>
        <end position="54"/>
    </location>
</feature>
<keyword evidence="1" id="KW-1133">Transmembrane helix</keyword>
<gene>
    <name evidence="2" type="ORF">DDZ15_07225</name>
</gene>
<proteinExistence type="predicted"/>
<sequence>MEHIGVLASNLLSPIILLFVLGILASLLKSDLKLPSPLYNGLTIYLLLAIGLKGGVELHKTPVSEFIWPALITLLLGIITPITAYNVLRRLGRFDRINASAIAAHYGSVSAVTFIVAVSFGTMNGLTSEGFMPAMVAILEVPAIVVALMIAFTREKRAGSWQEALHEVLAGRSVMLLLGGLIIGWISGPDGFEPISPFFETGFKGALALFLLEMGVITAKRLEGLKEVGGFLIAFGIIVPILHGILAIWLGNMAGLSVAGSAVLGAMVSSASYIAAPAAVRIALPEANPTLYLTASLGITFPFNITIGIPIYYAFAEWLL</sequence>
<evidence type="ECO:0000313" key="3">
    <source>
        <dbReference type="Proteomes" id="UP000245533"/>
    </source>
</evidence>
<feature type="transmembrane region" description="Helical" evidence="1">
    <location>
        <begin position="100"/>
        <end position="120"/>
    </location>
</feature>
<dbReference type="RefSeq" id="WP_109646402.1">
    <property type="nucleotide sequence ID" value="NZ_QGGB01000005.1"/>
</dbReference>
<feature type="transmembrane region" description="Helical" evidence="1">
    <location>
        <begin position="198"/>
        <end position="219"/>
    </location>
</feature>
<feature type="transmembrane region" description="Helical" evidence="1">
    <location>
        <begin position="6"/>
        <end position="25"/>
    </location>
</feature>
<dbReference type="OrthoDB" id="345121at2"/>
<keyword evidence="3" id="KW-1185">Reference proteome</keyword>
<keyword evidence="1" id="KW-0812">Transmembrane</keyword>
<dbReference type="Proteomes" id="UP000245533">
    <property type="component" value="Unassembled WGS sequence"/>
</dbReference>